<evidence type="ECO:0000313" key="2">
    <source>
        <dbReference type="EMBL" id="MBS4190523.1"/>
    </source>
</evidence>
<dbReference type="Proteomes" id="UP000681027">
    <property type="component" value="Unassembled WGS sequence"/>
</dbReference>
<keyword evidence="3" id="KW-1185">Reference proteome</keyword>
<dbReference type="InterPro" id="IPR035901">
    <property type="entry name" value="GIY-YIG_endonuc_sf"/>
</dbReference>
<name>A0ABS5NSZ7_9BACI</name>
<gene>
    <name evidence="2" type="ORF">KHA94_10015</name>
</gene>
<organism evidence="2 3">
    <name type="scientific">Cytobacillus citreus</name>
    <dbReference type="NCBI Taxonomy" id="2833586"/>
    <lineage>
        <taxon>Bacteria</taxon>
        <taxon>Bacillati</taxon>
        <taxon>Bacillota</taxon>
        <taxon>Bacilli</taxon>
        <taxon>Bacillales</taxon>
        <taxon>Bacillaceae</taxon>
        <taxon>Cytobacillus</taxon>
    </lineage>
</organism>
<reference evidence="2 3" key="1">
    <citation type="submission" date="2021-05" db="EMBL/GenBank/DDBJ databases">
        <title>Novel Bacillus species.</title>
        <authorList>
            <person name="Liu G."/>
        </authorList>
    </citation>
    <scope>NUCLEOTIDE SEQUENCE [LARGE SCALE GENOMIC DNA]</scope>
    <source>
        <strain evidence="2 3">FJAT-49705</strain>
    </source>
</reference>
<dbReference type="EMBL" id="JAGYPM010000002">
    <property type="protein sequence ID" value="MBS4190523.1"/>
    <property type="molecule type" value="Genomic_DNA"/>
</dbReference>
<sequence>MDRKKELKQLYKETEVEAGVYQIKNTQNGKLFIGSTRNTRTLKGKKFSLEMGTDTNKRLQEEWRQFGKGAFIFEILEVLKKKKEGFFDEKRELKKLEEKWLNQLQPYGERGYNQEKSL</sequence>
<comment type="caution">
    <text evidence="2">The sequence shown here is derived from an EMBL/GenBank/DDBJ whole genome shotgun (WGS) entry which is preliminary data.</text>
</comment>
<dbReference type="CDD" id="cd10451">
    <property type="entry name" value="GIY-YIG_LuxR_like"/>
    <property type="match status" value="1"/>
</dbReference>
<dbReference type="PROSITE" id="PS50164">
    <property type="entry name" value="GIY_YIG"/>
    <property type="match status" value="1"/>
</dbReference>
<dbReference type="InterPro" id="IPR000305">
    <property type="entry name" value="GIY-YIG_endonuc"/>
</dbReference>
<dbReference type="Pfam" id="PF01541">
    <property type="entry name" value="GIY-YIG"/>
    <property type="match status" value="1"/>
</dbReference>
<dbReference type="RefSeq" id="WP_213101963.1">
    <property type="nucleotide sequence ID" value="NZ_JAGYPM010000002.1"/>
</dbReference>
<accession>A0ABS5NSZ7</accession>
<feature type="domain" description="GIY-YIG" evidence="1">
    <location>
        <begin position="16"/>
        <end position="110"/>
    </location>
</feature>
<evidence type="ECO:0000313" key="3">
    <source>
        <dbReference type="Proteomes" id="UP000681027"/>
    </source>
</evidence>
<dbReference type="Gene3D" id="3.40.1440.10">
    <property type="entry name" value="GIY-YIG endonuclease"/>
    <property type="match status" value="1"/>
</dbReference>
<evidence type="ECO:0000259" key="1">
    <source>
        <dbReference type="PROSITE" id="PS50164"/>
    </source>
</evidence>
<protein>
    <submittedName>
        <fullName evidence="2">GIY-YIG nuclease family protein</fullName>
    </submittedName>
</protein>
<proteinExistence type="predicted"/>
<dbReference type="SUPFAM" id="SSF82771">
    <property type="entry name" value="GIY-YIG endonuclease"/>
    <property type="match status" value="1"/>
</dbReference>